<feature type="signal peptide" evidence="1">
    <location>
        <begin position="1"/>
        <end position="27"/>
    </location>
</feature>
<sequence length="83" mass="9408">MPVESHHHVRPFLCILVVSVVVQVATAAESMPFVQGRCPTMVTIVRTVQMVLWYGILRIPYPIPISIKLAYRGVQKDYPHEPP</sequence>
<evidence type="ECO:0000313" key="2">
    <source>
        <dbReference type="EMBL" id="KAE8350253.1"/>
    </source>
</evidence>
<reference evidence="3" key="1">
    <citation type="submission" date="2019-04" db="EMBL/GenBank/DDBJ databases">
        <title>Friends and foes A comparative genomics studyof 23 Aspergillus species from section Flavi.</title>
        <authorList>
            <consortium name="DOE Joint Genome Institute"/>
            <person name="Kjaerbolling I."/>
            <person name="Vesth T."/>
            <person name="Frisvad J.C."/>
            <person name="Nybo J.L."/>
            <person name="Theobald S."/>
            <person name="Kildgaard S."/>
            <person name="Isbrandt T."/>
            <person name="Kuo A."/>
            <person name="Sato A."/>
            <person name="Lyhne E.K."/>
            <person name="Kogle M.E."/>
            <person name="Wiebenga A."/>
            <person name="Kun R.S."/>
            <person name="Lubbers R.J."/>
            <person name="Makela M.R."/>
            <person name="Barry K."/>
            <person name="Chovatia M."/>
            <person name="Clum A."/>
            <person name="Daum C."/>
            <person name="Haridas S."/>
            <person name="He G."/>
            <person name="LaButti K."/>
            <person name="Lipzen A."/>
            <person name="Mondo S."/>
            <person name="Riley R."/>
            <person name="Salamov A."/>
            <person name="Simmons B.A."/>
            <person name="Magnuson J.K."/>
            <person name="Henrissat B."/>
            <person name="Mortensen U.H."/>
            <person name="Larsen T.O."/>
            <person name="Devries R.P."/>
            <person name="Grigoriev I.V."/>
            <person name="Machida M."/>
            <person name="Baker S.E."/>
            <person name="Andersen M.R."/>
        </authorList>
    </citation>
    <scope>NUCLEOTIDE SEQUENCE [LARGE SCALE GENOMIC DNA]</scope>
    <source>
        <strain evidence="3">CBS 553.77</strain>
    </source>
</reference>
<feature type="chain" id="PRO_5024931175" description="Secreted protein" evidence="1">
    <location>
        <begin position="28"/>
        <end position="83"/>
    </location>
</feature>
<proteinExistence type="predicted"/>
<accession>A0A5N6YZ79</accession>
<keyword evidence="3" id="KW-1185">Reference proteome</keyword>
<evidence type="ECO:0008006" key="4">
    <source>
        <dbReference type="Google" id="ProtNLM"/>
    </source>
</evidence>
<keyword evidence="1" id="KW-0732">Signal</keyword>
<name>A0A5N6YZ79_9EURO</name>
<dbReference type="Proteomes" id="UP000327118">
    <property type="component" value="Unassembled WGS sequence"/>
</dbReference>
<organism evidence="2 3">
    <name type="scientific">Aspergillus coremiiformis</name>
    <dbReference type="NCBI Taxonomy" id="138285"/>
    <lineage>
        <taxon>Eukaryota</taxon>
        <taxon>Fungi</taxon>
        <taxon>Dikarya</taxon>
        <taxon>Ascomycota</taxon>
        <taxon>Pezizomycotina</taxon>
        <taxon>Eurotiomycetes</taxon>
        <taxon>Eurotiomycetidae</taxon>
        <taxon>Eurotiales</taxon>
        <taxon>Aspergillaceae</taxon>
        <taxon>Aspergillus</taxon>
        <taxon>Aspergillus subgen. Circumdati</taxon>
    </lineage>
</organism>
<gene>
    <name evidence="2" type="ORF">BDV28DRAFT_139470</name>
</gene>
<protein>
    <recommendedName>
        <fullName evidence="4">Secreted protein</fullName>
    </recommendedName>
</protein>
<dbReference type="AlphaFoldDB" id="A0A5N6YZ79"/>
<dbReference type="EMBL" id="ML739237">
    <property type="protein sequence ID" value="KAE8350253.1"/>
    <property type="molecule type" value="Genomic_DNA"/>
</dbReference>
<evidence type="ECO:0000313" key="3">
    <source>
        <dbReference type="Proteomes" id="UP000327118"/>
    </source>
</evidence>
<evidence type="ECO:0000256" key="1">
    <source>
        <dbReference type="SAM" id="SignalP"/>
    </source>
</evidence>